<comment type="caution">
    <text evidence="2">The sequence shown here is derived from an EMBL/GenBank/DDBJ whole genome shotgun (WGS) entry which is preliminary data.</text>
</comment>
<evidence type="ECO:0000313" key="3">
    <source>
        <dbReference type="Proteomes" id="UP000292702"/>
    </source>
</evidence>
<proteinExistence type="predicted"/>
<keyword evidence="3" id="KW-1185">Reference proteome</keyword>
<reference evidence="2 3" key="1">
    <citation type="submission" date="2018-11" db="EMBL/GenBank/DDBJ databases">
        <title>Genome assembly of Steccherinum ochraceum LE-BIN_3174, the white-rot fungus of the Steccherinaceae family (The Residual Polyporoid clade, Polyporales, Basidiomycota).</title>
        <authorList>
            <person name="Fedorova T.V."/>
            <person name="Glazunova O.A."/>
            <person name="Landesman E.O."/>
            <person name="Moiseenko K.V."/>
            <person name="Psurtseva N.V."/>
            <person name="Savinova O.S."/>
            <person name="Shakhova N.V."/>
            <person name="Tyazhelova T.V."/>
            <person name="Vasina D.V."/>
        </authorList>
    </citation>
    <scope>NUCLEOTIDE SEQUENCE [LARGE SCALE GENOMIC DNA]</scope>
    <source>
        <strain evidence="2 3">LE-BIN_3174</strain>
    </source>
</reference>
<name>A0A4R0RS48_9APHY</name>
<evidence type="ECO:0000313" key="2">
    <source>
        <dbReference type="EMBL" id="TCD71760.1"/>
    </source>
</evidence>
<feature type="region of interest" description="Disordered" evidence="1">
    <location>
        <begin position="202"/>
        <end position="226"/>
    </location>
</feature>
<evidence type="ECO:0000256" key="1">
    <source>
        <dbReference type="SAM" id="MobiDB-lite"/>
    </source>
</evidence>
<evidence type="ECO:0008006" key="4">
    <source>
        <dbReference type="Google" id="ProtNLM"/>
    </source>
</evidence>
<gene>
    <name evidence="2" type="ORF">EIP91_005526</name>
</gene>
<dbReference type="EMBL" id="RWJN01000003">
    <property type="protein sequence ID" value="TCD71760.1"/>
    <property type="molecule type" value="Genomic_DNA"/>
</dbReference>
<organism evidence="2 3">
    <name type="scientific">Steccherinum ochraceum</name>
    <dbReference type="NCBI Taxonomy" id="92696"/>
    <lineage>
        <taxon>Eukaryota</taxon>
        <taxon>Fungi</taxon>
        <taxon>Dikarya</taxon>
        <taxon>Basidiomycota</taxon>
        <taxon>Agaricomycotina</taxon>
        <taxon>Agaricomycetes</taxon>
        <taxon>Polyporales</taxon>
        <taxon>Steccherinaceae</taxon>
        <taxon>Steccherinum</taxon>
    </lineage>
</organism>
<accession>A0A4R0RS48</accession>
<feature type="region of interest" description="Disordered" evidence="1">
    <location>
        <begin position="43"/>
        <end position="87"/>
    </location>
</feature>
<dbReference type="Proteomes" id="UP000292702">
    <property type="component" value="Unassembled WGS sequence"/>
</dbReference>
<feature type="compositionally biased region" description="Acidic residues" evidence="1">
    <location>
        <begin position="43"/>
        <end position="61"/>
    </location>
</feature>
<protein>
    <recommendedName>
        <fullName evidence="4">Fungal-type protein kinase domain-containing protein</fullName>
    </recommendedName>
</protein>
<dbReference type="AlphaFoldDB" id="A0A4R0RS48"/>
<sequence>MCATYTLLPDSSTLIEKTDHSVRVVPLLPKYLQYARYAEDYVNPDENADEDMSGDEDEDASPEAADAFTGNPRTEAPAGVATRATSSNTQADKFKLATRAAKVASSSSHIEHASLVEHDLEKMKVLAFDDFSRVVLGVPSTWMQDNEKTVLKIVSDDAFKSMLKLYVRGIDYDEDKHMLMKQLFRALLDGVVRAVVEAFPSPLPESKSEDNSEGLEGRSGQSASAANDVSDSNVLSTTLLNFIEFKLDDFSVIRAPQDGTYTKDHLRAAGRALECFSAEPWLSHVVGALVTATHIEFLYYDRSIIVHSVPLDFRTDPLSFVSAVYGLFRLFKETQAQPSFIVRSANSA</sequence>